<comment type="caution">
    <text evidence="2">The sequence shown here is derived from an EMBL/GenBank/DDBJ whole genome shotgun (WGS) entry which is preliminary data.</text>
</comment>
<organism evidence="2 3">
    <name type="scientific">Forsythia ovata</name>
    <dbReference type="NCBI Taxonomy" id="205694"/>
    <lineage>
        <taxon>Eukaryota</taxon>
        <taxon>Viridiplantae</taxon>
        <taxon>Streptophyta</taxon>
        <taxon>Embryophyta</taxon>
        <taxon>Tracheophyta</taxon>
        <taxon>Spermatophyta</taxon>
        <taxon>Magnoliopsida</taxon>
        <taxon>eudicotyledons</taxon>
        <taxon>Gunneridae</taxon>
        <taxon>Pentapetalae</taxon>
        <taxon>asterids</taxon>
        <taxon>lamiids</taxon>
        <taxon>Lamiales</taxon>
        <taxon>Oleaceae</taxon>
        <taxon>Forsythieae</taxon>
        <taxon>Forsythia</taxon>
    </lineage>
</organism>
<evidence type="ECO:0000256" key="1">
    <source>
        <dbReference type="SAM" id="Coils"/>
    </source>
</evidence>
<keyword evidence="3" id="KW-1185">Reference proteome</keyword>
<accession>A0ABD1PL30</accession>
<sequence length="113" mass="12759">MSTQPEFDIHAWCEASQGLGNGGGVYGLGICRPVLDKVCTSFCSSFVPLDENASLITLQEEFRSACDKIDDLTQKNNELLQKIEDGRRVEEKKRIEFDPTILRMLEEKNMSDD</sequence>
<dbReference type="Proteomes" id="UP001604277">
    <property type="component" value="Unassembled WGS sequence"/>
</dbReference>
<feature type="coiled-coil region" evidence="1">
    <location>
        <begin position="55"/>
        <end position="89"/>
    </location>
</feature>
<name>A0ABD1PL30_9LAMI</name>
<protein>
    <submittedName>
        <fullName evidence="2">Uncharacterized protein</fullName>
    </submittedName>
</protein>
<proteinExistence type="predicted"/>
<evidence type="ECO:0000313" key="3">
    <source>
        <dbReference type="Proteomes" id="UP001604277"/>
    </source>
</evidence>
<dbReference type="EMBL" id="JBFOLJ010000018">
    <property type="protein sequence ID" value="KAL2464601.1"/>
    <property type="molecule type" value="Genomic_DNA"/>
</dbReference>
<reference evidence="3" key="1">
    <citation type="submission" date="2024-07" db="EMBL/GenBank/DDBJ databases">
        <title>Two chromosome-level genome assemblies of Korean endemic species Abeliophyllum distichum and Forsythia ovata (Oleaceae).</title>
        <authorList>
            <person name="Jang H."/>
        </authorList>
    </citation>
    <scope>NUCLEOTIDE SEQUENCE [LARGE SCALE GENOMIC DNA]</scope>
</reference>
<dbReference type="AlphaFoldDB" id="A0ABD1PL30"/>
<gene>
    <name evidence="2" type="ORF">Fot_52557</name>
</gene>
<evidence type="ECO:0000313" key="2">
    <source>
        <dbReference type="EMBL" id="KAL2464601.1"/>
    </source>
</evidence>
<keyword evidence="1" id="KW-0175">Coiled coil</keyword>